<keyword evidence="3" id="KW-0805">Transcription regulation</keyword>
<dbReference type="SUPFAM" id="SSF52172">
    <property type="entry name" value="CheY-like"/>
    <property type="match status" value="1"/>
</dbReference>
<feature type="modified residue" description="4-aspartylphosphate" evidence="6">
    <location>
        <position position="59"/>
    </location>
</feature>
<evidence type="ECO:0000256" key="5">
    <source>
        <dbReference type="ARBA" id="ARBA00023163"/>
    </source>
</evidence>
<evidence type="ECO:0000313" key="11">
    <source>
        <dbReference type="Proteomes" id="UP001597197"/>
    </source>
</evidence>
<keyword evidence="1" id="KW-0547">Nucleotide-binding</keyword>
<dbReference type="PROSITE" id="PS00688">
    <property type="entry name" value="SIGMA54_INTERACT_3"/>
    <property type="match status" value="1"/>
</dbReference>
<evidence type="ECO:0000256" key="3">
    <source>
        <dbReference type="ARBA" id="ARBA00023015"/>
    </source>
</evidence>
<reference evidence="11" key="1">
    <citation type="journal article" date="2019" name="Int. J. Syst. Evol. Microbiol.">
        <title>The Global Catalogue of Microorganisms (GCM) 10K type strain sequencing project: providing services to taxonomists for standard genome sequencing and annotation.</title>
        <authorList>
            <consortium name="The Broad Institute Genomics Platform"/>
            <consortium name="The Broad Institute Genome Sequencing Center for Infectious Disease"/>
            <person name="Wu L."/>
            <person name="Ma J."/>
        </authorList>
    </citation>
    <scope>NUCLEOTIDE SEQUENCE [LARGE SCALE GENOMIC DNA]</scope>
    <source>
        <strain evidence="11">CGMCC 1.15795</strain>
    </source>
</reference>
<dbReference type="Pfam" id="PF00158">
    <property type="entry name" value="Sigma54_activat"/>
    <property type="match status" value="1"/>
</dbReference>
<dbReference type="InterPro" id="IPR025943">
    <property type="entry name" value="Sigma_54_int_dom_ATP-bd_2"/>
</dbReference>
<dbReference type="InterPro" id="IPR002078">
    <property type="entry name" value="Sigma_54_int"/>
</dbReference>
<dbReference type="SUPFAM" id="SSF46689">
    <property type="entry name" value="Homeodomain-like"/>
    <property type="match status" value="1"/>
</dbReference>
<evidence type="ECO:0000256" key="1">
    <source>
        <dbReference type="ARBA" id="ARBA00022741"/>
    </source>
</evidence>
<evidence type="ECO:0000256" key="4">
    <source>
        <dbReference type="ARBA" id="ARBA00023125"/>
    </source>
</evidence>
<dbReference type="Gene3D" id="3.40.50.300">
    <property type="entry name" value="P-loop containing nucleotide triphosphate hydrolases"/>
    <property type="match status" value="1"/>
</dbReference>
<dbReference type="InterPro" id="IPR058031">
    <property type="entry name" value="AAA_lid_NorR"/>
</dbReference>
<dbReference type="Proteomes" id="UP001597197">
    <property type="component" value="Unassembled WGS sequence"/>
</dbReference>
<keyword evidence="4" id="KW-0238">DNA-binding</keyword>
<dbReference type="InterPro" id="IPR025944">
    <property type="entry name" value="Sigma_54_int_dom_CS"/>
</dbReference>
<keyword evidence="5" id="KW-0804">Transcription</keyword>
<dbReference type="Gene3D" id="1.10.10.60">
    <property type="entry name" value="Homeodomain-like"/>
    <property type="match status" value="1"/>
</dbReference>
<evidence type="ECO:0000259" key="8">
    <source>
        <dbReference type="PROSITE" id="PS50045"/>
    </source>
</evidence>
<dbReference type="EMBL" id="JBHUFD010000001">
    <property type="protein sequence ID" value="MFD1870800.1"/>
    <property type="molecule type" value="Genomic_DNA"/>
</dbReference>
<keyword evidence="11" id="KW-1185">Reference proteome</keyword>
<feature type="region of interest" description="Disordered" evidence="7">
    <location>
        <begin position="389"/>
        <end position="410"/>
    </location>
</feature>
<evidence type="ECO:0000313" key="10">
    <source>
        <dbReference type="EMBL" id="MFD1870800.1"/>
    </source>
</evidence>
<organism evidence="10 11">
    <name type="scientific">Hymenobacter bucti</name>
    <dbReference type="NCBI Taxonomy" id="1844114"/>
    <lineage>
        <taxon>Bacteria</taxon>
        <taxon>Pseudomonadati</taxon>
        <taxon>Bacteroidota</taxon>
        <taxon>Cytophagia</taxon>
        <taxon>Cytophagales</taxon>
        <taxon>Hymenobacteraceae</taxon>
        <taxon>Hymenobacter</taxon>
    </lineage>
</organism>
<dbReference type="InterPro" id="IPR003593">
    <property type="entry name" value="AAA+_ATPase"/>
</dbReference>
<dbReference type="InterPro" id="IPR011006">
    <property type="entry name" value="CheY-like_superfamily"/>
</dbReference>
<dbReference type="PROSITE" id="PS50110">
    <property type="entry name" value="RESPONSE_REGULATORY"/>
    <property type="match status" value="1"/>
</dbReference>
<gene>
    <name evidence="10" type="ORF">ACFSDX_00065</name>
</gene>
<accession>A0ABW4QMQ9</accession>
<keyword evidence="6" id="KW-0597">Phosphoprotein</keyword>
<dbReference type="Gene3D" id="3.40.50.2300">
    <property type="match status" value="1"/>
</dbReference>
<dbReference type="CDD" id="cd00009">
    <property type="entry name" value="AAA"/>
    <property type="match status" value="1"/>
</dbReference>
<proteinExistence type="predicted"/>
<comment type="caution">
    <text evidence="10">The sequence shown here is derived from an EMBL/GenBank/DDBJ whole genome shotgun (WGS) entry which is preliminary data.</text>
</comment>
<keyword evidence="2" id="KW-0067">ATP-binding</keyword>
<dbReference type="Gene3D" id="1.10.8.60">
    <property type="match status" value="1"/>
</dbReference>
<protein>
    <submittedName>
        <fullName evidence="10">Sigma-54-dependent transcriptional regulator</fullName>
    </submittedName>
</protein>
<dbReference type="InterPro" id="IPR027417">
    <property type="entry name" value="P-loop_NTPase"/>
</dbReference>
<name>A0ABW4QMQ9_9BACT</name>
<dbReference type="Pfam" id="PF25601">
    <property type="entry name" value="AAA_lid_14"/>
    <property type="match status" value="1"/>
</dbReference>
<sequence length="461" mass="50096">MIAAATFEIWLLGYNEAYSSLLSHQLGRNPDYRLRRFATVPLALTSAIEGERPEAIIFDCGPTPDGIVHQAVRQLRELLPQTAIFLVSTQADISTAVELMRHGASDYLVKDATTPDRLWQLLAQTCQPRSTPQPHKGPCPEAASVLLGEHASMQHVRELIGKAARTTITVSITGETGTGKELVAQAIHAQSGRAGQPFVAVNMAAIPRELLESELFGHEKGAFTGAAARRIGHFEAASGGTLFLDEIGDLELTLQAKLLRVLQERVVMRLGASKPVPFDVRLVVATHRDLAAEARAGRFREDLYYRLLGLPIELPPLRARGDDRLLLADSFVRNFSHLNHLPVRSFDAEAKRRLLAYPFPGNVRELKAVVELAAVLADGSHIRAADLPPLQAPATGRDASPAAAPTANGSMPSLREQTLAIMQSVLLQTQGDVVAAAGRLRIGRSTLYRLLQSGHLRLPQD</sequence>
<feature type="domain" description="Response regulatory" evidence="9">
    <location>
        <begin position="8"/>
        <end position="125"/>
    </location>
</feature>
<dbReference type="PROSITE" id="PS00676">
    <property type="entry name" value="SIGMA54_INTERACT_2"/>
    <property type="match status" value="1"/>
</dbReference>
<evidence type="ECO:0000256" key="2">
    <source>
        <dbReference type="ARBA" id="ARBA00022840"/>
    </source>
</evidence>
<dbReference type="InterPro" id="IPR009057">
    <property type="entry name" value="Homeodomain-like_sf"/>
</dbReference>
<dbReference type="SMART" id="SM00382">
    <property type="entry name" value="AAA"/>
    <property type="match status" value="1"/>
</dbReference>
<evidence type="ECO:0000256" key="7">
    <source>
        <dbReference type="SAM" id="MobiDB-lite"/>
    </source>
</evidence>
<feature type="domain" description="Sigma-54 factor interaction" evidence="8">
    <location>
        <begin position="146"/>
        <end position="375"/>
    </location>
</feature>
<evidence type="ECO:0000259" key="9">
    <source>
        <dbReference type="PROSITE" id="PS50110"/>
    </source>
</evidence>
<dbReference type="InterPro" id="IPR001789">
    <property type="entry name" value="Sig_transdc_resp-reg_receiver"/>
</dbReference>
<dbReference type="RefSeq" id="WP_382310878.1">
    <property type="nucleotide sequence ID" value="NZ_JBHUFD010000001.1"/>
</dbReference>
<evidence type="ECO:0000256" key="6">
    <source>
        <dbReference type="PROSITE-ProRule" id="PRU00169"/>
    </source>
</evidence>
<dbReference type="PANTHER" id="PTHR32071">
    <property type="entry name" value="TRANSCRIPTIONAL REGULATORY PROTEIN"/>
    <property type="match status" value="1"/>
</dbReference>
<dbReference type="PROSITE" id="PS50045">
    <property type="entry name" value="SIGMA54_INTERACT_4"/>
    <property type="match status" value="1"/>
</dbReference>
<dbReference type="SUPFAM" id="SSF52540">
    <property type="entry name" value="P-loop containing nucleoside triphosphate hydrolases"/>
    <property type="match status" value="1"/>
</dbReference>